<dbReference type="InterPro" id="IPR014729">
    <property type="entry name" value="Rossmann-like_a/b/a_fold"/>
</dbReference>
<feature type="domain" description="UspA" evidence="2">
    <location>
        <begin position="165"/>
        <end position="308"/>
    </location>
</feature>
<dbReference type="InterPro" id="IPR006015">
    <property type="entry name" value="Universal_stress_UspA"/>
</dbReference>
<dbReference type="CDD" id="cd00293">
    <property type="entry name" value="USP-like"/>
    <property type="match status" value="2"/>
</dbReference>
<protein>
    <submittedName>
        <fullName evidence="3">Universal stress family protein</fullName>
    </submittedName>
</protein>
<feature type="domain" description="UspA" evidence="2">
    <location>
        <begin position="21"/>
        <end position="153"/>
    </location>
</feature>
<name>A0A410RIP3_CORCK</name>
<comment type="similarity">
    <text evidence="1">Belongs to the universal stress protein A family.</text>
</comment>
<proteinExistence type="inferred from homology"/>
<dbReference type="Proteomes" id="UP000288758">
    <property type="component" value="Chromosome"/>
</dbReference>
<dbReference type="RefSeq" id="WP_128794247.1">
    <property type="nucleotide sequence ID" value="NZ_CP034669.1"/>
</dbReference>
<organism evidence="3 4">
    <name type="scientific">Corallococcus coralloides</name>
    <name type="common">Myxococcus coralloides</name>
    <dbReference type="NCBI Taxonomy" id="184914"/>
    <lineage>
        <taxon>Bacteria</taxon>
        <taxon>Pseudomonadati</taxon>
        <taxon>Myxococcota</taxon>
        <taxon>Myxococcia</taxon>
        <taxon>Myxococcales</taxon>
        <taxon>Cystobacterineae</taxon>
        <taxon>Myxococcaceae</taxon>
        <taxon>Corallococcus</taxon>
    </lineage>
</organism>
<dbReference type="AlphaFoldDB" id="A0A410RIP3"/>
<dbReference type="EMBL" id="CP034669">
    <property type="protein sequence ID" value="QAT81801.1"/>
    <property type="molecule type" value="Genomic_DNA"/>
</dbReference>
<dbReference type="SUPFAM" id="SSF52402">
    <property type="entry name" value="Adenine nucleotide alpha hydrolases-like"/>
    <property type="match status" value="2"/>
</dbReference>
<reference evidence="3 4" key="1">
    <citation type="submission" date="2018-12" db="EMBL/GenBank/DDBJ databases">
        <title>Complete Genome Sequence of the Corallopyronin A producing Myxobacterium Corallococcus coralloides B035.</title>
        <authorList>
            <person name="Bouhired S.M."/>
            <person name="Rupp O."/>
            <person name="Blom J."/>
            <person name="Schaeberle T.F."/>
            <person name="Kehraus S."/>
            <person name="Schiefer A."/>
            <person name="Pfarr K."/>
            <person name="Goesmann A."/>
            <person name="Hoerauf A."/>
            <person name="Koenig G.M."/>
        </authorList>
    </citation>
    <scope>NUCLEOTIDE SEQUENCE [LARGE SCALE GENOMIC DNA]</scope>
    <source>
        <strain evidence="3 4">B035</strain>
    </source>
</reference>
<sequence>MTGYGSEQRAHGSAGASARLRSLLVPIDLTPASDRVIGRLARLPLAEGALVTLVHVVPGSFIPRDQHDAERDARQALLEEARHLTASLPETTRLQSVVKVGGAAHEITELARAQAADLIVMGRGGGRALRDTFLGSTAERVMRTAKRPVLAVRLPPRAAYHRPAMAIDLDESASRVFSWLLRLLPPPRPQVEAIHAFESPYEGLVYRSLSEDEAEERRAELRRAASVKLGGLLTTALADARVPAKDAPWRVHVRHGAPRRVVTKAVKQGDADLLALGTHGYSGLAHAFLGSVAGDLLRDVGCDVLVVPPTRPA</sequence>
<accession>A0A410RIP3</accession>
<evidence type="ECO:0000313" key="3">
    <source>
        <dbReference type="EMBL" id="QAT81801.1"/>
    </source>
</evidence>
<gene>
    <name evidence="3" type="primary">ydaA_1</name>
    <name evidence="3" type="ORF">EJ065_0192</name>
</gene>
<dbReference type="PANTHER" id="PTHR46268:SF6">
    <property type="entry name" value="UNIVERSAL STRESS PROTEIN UP12"/>
    <property type="match status" value="1"/>
</dbReference>
<evidence type="ECO:0000259" key="2">
    <source>
        <dbReference type="Pfam" id="PF00582"/>
    </source>
</evidence>
<dbReference type="InterPro" id="IPR006016">
    <property type="entry name" value="UspA"/>
</dbReference>
<dbReference type="PANTHER" id="PTHR46268">
    <property type="entry name" value="STRESS RESPONSE PROTEIN NHAX"/>
    <property type="match status" value="1"/>
</dbReference>
<evidence type="ECO:0000313" key="4">
    <source>
        <dbReference type="Proteomes" id="UP000288758"/>
    </source>
</evidence>
<dbReference type="Gene3D" id="3.40.50.620">
    <property type="entry name" value="HUPs"/>
    <property type="match status" value="2"/>
</dbReference>
<dbReference type="PRINTS" id="PR01438">
    <property type="entry name" value="UNVRSLSTRESS"/>
</dbReference>
<evidence type="ECO:0000256" key="1">
    <source>
        <dbReference type="ARBA" id="ARBA00008791"/>
    </source>
</evidence>
<dbReference type="Pfam" id="PF00582">
    <property type="entry name" value="Usp"/>
    <property type="match status" value="2"/>
</dbReference>